<reference evidence="1" key="1">
    <citation type="journal article" date="2015" name="Nature">
        <title>Complex archaea that bridge the gap between prokaryotes and eukaryotes.</title>
        <authorList>
            <person name="Spang A."/>
            <person name="Saw J.H."/>
            <person name="Jorgensen S.L."/>
            <person name="Zaremba-Niedzwiedzka K."/>
            <person name="Martijn J."/>
            <person name="Lind A.E."/>
            <person name="van Eijk R."/>
            <person name="Schleper C."/>
            <person name="Guy L."/>
            <person name="Ettema T.J."/>
        </authorList>
    </citation>
    <scope>NUCLEOTIDE SEQUENCE</scope>
</reference>
<accession>A0A0F9T5W5</accession>
<dbReference type="PANTHER" id="PTHR37466:SF1">
    <property type="entry name" value="SLR1628 PROTEIN"/>
    <property type="match status" value="1"/>
</dbReference>
<name>A0A0F9T5W5_9ZZZZ</name>
<comment type="caution">
    <text evidence="1">The sequence shown here is derived from an EMBL/GenBank/DDBJ whole genome shotgun (WGS) entry which is preliminary data.</text>
</comment>
<protein>
    <recommendedName>
        <fullName evidence="2">DUF2237 domain-containing protein</fullName>
    </recommendedName>
</protein>
<dbReference type="Pfam" id="PF09996">
    <property type="entry name" value="DUF2237"/>
    <property type="match status" value="1"/>
</dbReference>
<dbReference type="PANTHER" id="PTHR37466">
    <property type="entry name" value="SLR1628 PROTEIN"/>
    <property type="match status" value="1"/>
</dbReference>
<evidence type="ECO:0000313" key="1">
    <source>
        <dbReference type="EMBL" id="KKN36923.1"/>
    </source>
</evidence>
<organism evidence="1">
    <name type="scientific">marine sediment metagenome</name>
    <dbReference type="NCBI Taxonomy" id="412755"/>
    <lineage>
        <taxon>unclassified sequences</taxon>
        <taxon>metagenomes</taxon>
        <taxon>ecological metagenomes</taxon>
    </lineage>
</organism>
<dbReference type="InterPro" id="IPR018714">
    <property type="entry name" value="DUF2237"/>
</dbReference>
<dbReference type="AlphaFoldDB" id="A0A0F9T5W5"/>
<sequence length="125" mass="13497">MQTEKSVNVLGEKLETCGTDPETGFYRDGCCNTGPDDHGSHTVCAVVTDEFLAFSKARGNDLSTPVSAFGFQGLKAGDNWCLCAARWHEAFEAGSAPRVRLRATHQLALEHCALENLKTHGVDLS</sequence>
<dbReference type="Gene3D" id="3.30.56.110">
    <property type="entry name" value="Protein of unknown function DUF2237"/>
    <property type="match status" value="1"/>
</dbReference>
<evidence type="ECO:0008006" key="2">
    <source>
        <dbReference type="Google" id="ProtNLM"/>
    </source>
</evidence>
<proteinExistence type="predicted"/>
<gene>
    <name evidence="1" type="ORF">LCGC14_0768820</name>
</gene>
<dbReference type="EMBL" id="LAZR01001933">
    <property type="protein sequence ID" value="KKN36923.1"/>
    <property type="molecule type" value="Genomic_DNA"/>
</dbReference>